<dbReference type="RefSeq" id="WP_054913742.1">
    <property type="nucleotide sequence ID" value="NZ_KY270855.1"/>
</dbReference>
<proteinExistence type="predicted"/>
<geneLocation type="plasmid" evidence="1">
    <name>p12969-2</name>
</geneLocation>
<accession>A0A1W6QYC8</accession>
<protein>
    <submittedName>
        <fullName evidence="1">Uncharacterized protein</fullName>
    </submittedName>
</protein>
<dbReference type="Proteomes" id="UP000278162">
    <property type="component" value="Unassembled WGS sequence"/>
</dbReference>
<evidence type="ECO:0000313" key="3">
    <source>
        <dbReference type="Proteomes" id="UP000278162"/>
    </source>
</evidence>
<organism evidence="1">
    <name type="scientific">Pseudomonas putida</name>
    <name type="common">Arthrobacter siderocapsulatus</name>
    <dbReference type="NCBI Taxonomy" id="303"/>
    <lineage>
        <taxon>Bacteria</taxon>
        <taxon>Pseudomonadati</taxon>
        <taxon>Pseudomonadota</taxon>
        <taxon>Gammaproteobacteria</taxon>
        <taxon>Pseudomonadales</taxon>
        <taxon>Pseudomonadaceae</taxon>
        <taxon>Pseudomonas</taxon>
    </lineage>
</organism>
<dbReference type="EMBL" id="RJAI01000012">
    <property type="protein sequence ID" value="RNF92663.1"/>
    <property type="molecule type" value="Genomic_DNA"/>
</dbReference>
<reference evidence="2 3" key="2">
    <citation type="submission" date="2018-10" db="EMBL/GenBank/DDBJ databases">
        <title>An outbreak of IMP-63 producing strain in France.</title>
        <authorList>
            <person name="Bour M."/>
            <person name="Liapis E."/>
            <person name="Plesiat P."/>
        </authorList>
    </citation>
    <scope>NUCLEOTIDE SEQUENCE [LARGE SCALE GENOMIC DNA]</scope>
    <source>
        <strain evidence="2 3">12917</strain>
    </source>
</reference>
<evidence type="ECO:0000313" key="2">
    <source>
        <dbReference type="EMBL" id="RNF92663.1"/>
    </source>
</evidence>
<dbReference type="EMBL" id="KY270855">
    <property type="protein sequence ID" value="ARO46398.1"/>
    <property type="molecule type" value="Genomic_DNA"/>
</dbReference>
<reference evidence="1" key="1">
    <citation type="submission" date="2016-11" db="EMBL/GenBank/DDBJ databases">
        <title>The novel Pseudomonas putida plasmid p12969-2 harbors an In127-carrying multidrug-resistant region.</title>
        <authorList>
            <person name="Xu Y."/>
            <person name="Niu Y."/>
            <person name="Sun F."/>
            <person name="Yang Y."/>
            <person name="Luo W."/>
            <person name="Wang Z."/>
        </authorList>
    </citation>
    <scope>NUCLEOTIDE SEQUENCE</scope>
    <source>
        <strain evidence="1">12969</strain>
        <plasmid evidence="1">p12969-2</plasmid>
    </source>
</reference>
<name>A0A1W6QYC8_PSEPU</name>
<evidence type="ECO:0000313" key="1">
    <source>
        <dbReference type="EMBL" id="ARO46398.1"/>
    </source>
</evidence>
<keyword evidence="1" id="KW-0614">Plasmid</keyword>
<dbReference type="AlphaFoldDB" id="A0A1W6QYC8"/>
<gene>
    <name evidence="2" type="ORF">EFK07_06085</name>
</gene>
<sequence>MNTEFLTEHDRQLLAHKQEFQDLVLKHMRALSALEWMRFRTIARDRSAWGDAAARNLYKHGDVLQASFNLPTLRLGDLPKSFSAGATVIGEVEGQPVLYFEGTGYYAWALAPESPVLEASITYPAYPPGWAEGERS</sequence>